<evidence type="ECO:0000313" key="3">
    <source>
        <dbReference type="Proteomes" id="UP001589609"/>
    </source>
</evidence>
<dbReference type="EMBL" id="JBHMAF010000166">
    <property type="protein sequence ID" value="MFB9760670.1"/>
    <property type="molecule type" value="Genomic_DNA"/>
</dbReference>
<reference evidence="2 3" key="1">
    <citation type="submission" date="2024-09" db="EMBL/GenBank/DDBJ databases">
        <authorList>
            <person name="Sun Q."/>
            <person name="Mori K."/>
        </authorList>
    </citation>
    <scope>NUCLEOTIDE SEQUENCE [LARGE SCALE GENOMIC DNA]</scope>
    <source>
        <strain evidence="2 3">JCM 11201</strain>
    </source>
</reference>
<dbReference type="Gene3D" id="1.10.3290.10">
    <property type="entry name" value="Fido-like domain"/>
    <property type="match status" value="1"/>
</dbReference>
<accession>A0ABV5WJZ8</accession>
<feature type="domain" description="Fido" evidence="1">
    <location>
        <begin position="150"/>
        <end position="298"/>
    </location>
</feature>
<proteinExistence type="predicted"/>
<dbReference type="Pfam" id="PF02661">
    <property type="entry name" value="Fic"/>
    <property type="match status" value="1"/>
</dbReference>
<evidence type="ECO:0000313" key="2">
    <source>
        <dbReference type="EMBL" id="MFB9760670.1"/>
    </source>
</evidence>
<dbReference type="InterPro" id="IPR040198">
    <property type="entry name" value="Fido_containing"/>
</dbReference>
<comment type="caution">
    <text evidence="2">The sequence shown here is derived from an EMBL/GenBank/DDBJ whole genome shotgun (WGS) entry which is preliminary data.</text>
</comment>
<name>A0ABV5WJZ8_9BACI</name>
<dbReference type="Proteomes" id="UP001589609">
    <property type="component" value="Unassembled WGS sequence"/>
</dbReference>
<gene>
    <name evidence="2" type="ORF">ACFFMS_20500</name>
</gene>
<sequence length="410" mass="47603">MDYDKLSKIFYKTDSKTHLSEYEKRINSYGSYKTNLSIRPFRKEKLMNQEETLFFVNIDKLVKLYEEVLTNSCTIQLAVSKLPTFAVEPYFHKLIINEAQSNNEIEGVRSTKEELSNVLEHIHDTKATAKKRFLGMMKTYNYIDKLEPLQSVEDFRKLYDELVADEIPKNKQPDGKYFRAEGVSVTDGAKVTHRGIEPESKIIEKLNEIIYFLNTSGIPDLYKYMIAHYYYEYIHPFYDGNGRTGRLLVCSYVSRKLDRYSAITLSYAINNDKPKYYKALENVSDLHNKGELTFYLMDMLELLSSGQKAIIEDLQLGLAKAQRIKEYISDLDWTNDNLLKDVLHIQLDIMVFAGESRLLTNAELVQVLGVTAHKINKVMAELEERQIVHLLKQRPKTFAITDAFIEGIFI</sequence>
<evidence type="ECO:0000259" key="1">
    <source>
        <dbReference type="PROSITE" id="PS51459"/>
    </source>
</evidence>
<organism evidence="2 3">
    <name type="scientific">Ectobacillus funiculus</name>
    <dbReference type="NCBI Taxonomy" id="137993"/>
    <lineage>
        <taxon>Bacteria</taxon>
        <taxon>Bacillati</taxon>
        <taxon>Bacillota</taxon>
        <taxon>Bacilli</taxon>
        <taxon>Bacillales</taxon>
        <taxon>Bacillaceae</taxon>
        <taxon>Ectobacillus</taxon>
    </lineage>
</organism>
<keyword evidence="3" id="KW-1185">Reference proteome</keyword>
<dbReference type="PROSITE" id="PS51459">
    <property type="entry name" value="FIDO"/>
    <property type="match status" value="1"/>
</dbReference>
<protein>
    <submittedName>
        <fullName evidence="2">Fic family protein</fullName>
    </submittedName>
</protein>
<dbReference type="SUPFAM" id="SSF140931">
    <property type="entry name" value="Fic-like"/>
    <property type="match status" value="1"/>
</dbReference>
<dbReference type="RefSeq" id="WP_379950957.1">
    <property type="nucleotide sequence ID" value="NZ_JBHMAF010000166.1"/>
</dbReference>
<dbReference type="InterPro" id="IPR036597">
    <property type="entry name" value="Fido-like_dom_sf"/>
</dbReference>
<dbReference type="PANTHER" id="PTHR13504:SF40">
    <property type="entry name" value="FIDO DOMAIN-CONTAINING PROTEIN"/>
    <property type="match status" value="1"/>
</dbReference>
<dbReference type="PANTHER" id="PTHR13504">
    <property type="entry name" value="FIDO DOMAIN-CONTAINING PROTEIN DDB_G0283145"/>
    <property type="match status" value="1"/>
</dbReference>
<dbReference type="InterPro" id="IPR003812">
    <property type="entry name" value="Fido"/>
</dbReference>